<dbReference type="Proteomes" id="UP000027456">
    <property type="component" value="Unassembled WGS sequence"/>
</dbReference>
<feature type="domain" description="DUF7918" evidence="2">
    <location>
        <begin position="14"/>
        <end position="216"/>
    </location>
</feature>
<dbReference type="STRING" id="1423351.A0A074SYR5"/>
<dbReference type="PANTHER" id="PTHR36223">
    <property type="entry name" value="BETA-LACTAMASE-TYPE TRANSPEPTIDASE FOLD DOMAIN CONTAINING PROTEIN"/>
    <property type="match status" value="1"/>
</dbReference>
<gene>
    <name evidence="3" type="ORF">V565_009770</name>
</gene>
<reference evidence="3 4" key="1">
    <citation type="submission" date="2013-12" db="EMBL/GenBank/DDBJ databases">
        <authorList>
            <person name="Cubeta M."/>
            <person name="Pakala S."/>
            <person name="Fedorova N."/>
            <person name="Thomas E."/>
            <person name="Dean R."/>
            <person name="Jabaji S."/>
            <person name="Neate S."/>
            <person name="Toda T."/>
            <person name="Tavantzis S."/>
            <person name="Vilgalys R."/>
            <person name="Bharathan N."/>
            <person name="Pakala S."/>
            <person name="Losada L.S."/>
            <person name="Zafar N."/>
            <person name="Nierman W."/>
        </authorList>
    </citation>
    <scope>NUCLEOTIDE SEQUENCE [LARGE SCALE GENOMIC DNA]</scope>
    <source>
        <strain evidence="3 4">123E</strain>
    </source>
</reference>
<feature type="region of interest" description="Disordered" evidence="1">
    <location>
        <begin position="216"/>
        <end position="235"/>
    </location>
</feature>
<dbReference type="PANTHER" id="PTHR36223:SF1">
    <property type="entry name" value="TRANSCRIPTION ELONGATION FACTOR EAF N-TERMINAL DOMAIN-CONTAINING PROTEIN"/>
    <property type="match status" value="1"/>
</dbReference>
<dbReference type="AlphaFoldDB" id="A0A074SYR5"/>
<name>A0A074SYR5_9AGAM</name>
<dbReference type="OrthoDB" id="3364132at2759"/>
<dbReference type="EMBL" id="AZST01000013">
    <property type="protein sequence ID" value="KEP54987.1"/>
    <property type="molecule type" value="Genomic_DNA"/>
</dbReference>
<evidence type="ECO:0000256" key="1">
    <source>
        <dbReference type="SAM" id="MobiDB-lite"/>
    </source>
</evidence>
<keyword evidence="4" id="KW-1185">Reference proteome</keyword>
<evidence type="ECO:0000259" key="2">
    <source>
        <dbReference type="Pfam" id="PF25534"/>
    </source>
</evidence>
<evidence type="ECO:0000313" key="3">
    <source>
        <dbReference type="EMBL" id="KEP54987.1"/>
    </source>
</evidence>
<proteinExistence type="predicted"/>
<protein>
    <recommendedName>
        <fullName evidence="2">DUF7918 domain-containing protein</fullName>
    </recommendedName>
</protein>
<feature type="compositionally biased region" description="Basic and acidic residues" evidence="1">
    <location>
        <begin position="272"/>
        <end position="284"/>
    </location>
</feature>
<evidence type="ECO:0000313" key="4">
    <source>
        <dbReference type="Proteomes" id="UP000027456"/>
    </source>
</evidence>
<feature type="region of interest" description="Disordered" evidence="1">
    <location>
        <begin position="263"/>
        <end position="284"/>
    </location>
</feature>
<dbReference type="InterPro" id="IPR057678">
    <property type="entry name" value="DUF7918"/>
</dbReference>
<dbReference type="HOGENOM" id="CLU_060356_3_0_1"/>
<dbReference type="Pfam" id="PF25534">
    <property type="entry name" value="DUF7918"/>
    <property type="match status" value="1"/>
</dbReference>
<sequence length="284" mass="31645">MRFEKHGLLVQITNVEDNALTEYQVEETADNTIQCWIPSTEGSNFKIRCEIVSILYPGHDLRTTPFLDGVQMSGLITPETCLFEGYSYQHYRQLTGSSTARLYEFGKRTLTDSDDCAKPNESILKDLNTIKLKLNWGNRGELVPCAPSAPQEIGAIHEKAAKKGHSGAAKLGKVISVPTVSTTVGFTPANTIALVTFVFSYAPEGWLRARGIIPRSQESESQGNPRDILKRERSTTPDIIDIDDLETDDDEIQIIKHMVPASVANNKRQRVERRDAGRPKKEEA</sequence>
<comment type="caution">
    <text evidence="3">The sequence shown here is derived from an EMBL/GenBank/DDBJ whole genome shotgun (WGS) entry which is preliminary data.</text>
</comment>
<organism evidence="3 4">
    <name type="scientific">Rhizoctonia solani 123E</name>
    <dbReference type="NCBI Taxonomy" id="1423351"/>
    <lineage>
        <taxon>Eukaryota</taxon>
        <taxon>Fungi</taxon>
        <taxon>Dikarya</taxon>
        <taxon>Basidiomycota</taxon>
        <taxon>Agaricomycotina</taxon>
        <taxon>Agaricomycetes</taxon>
        <taxon>Cantharellales</taxon>
        <taxon>Ceratobasidiaceae</taxon>
        <taxon>Rhizoctonia</taxon>
    </lineage>
</organism>
<accession>A0A074SYR5</accession>